<dbReference type="Pfam" id="PF09148">
    <property type="entry name" value="DUF1934"/>
    <property type="match status" value="1"/>
</dbReference>
<dbReference type="AlphaFoldDB" id="A0A6G1X5N6"/>
<keyword evidence="2" id="KW-1185">Reference proteome</keyword>
<dbReference type="SUPFAM" id="SSF50814">
    <property type="entry name" value="Lipocalins"/>
    <property type="match status" value="1"/>
</dbReference>
<evidence type="ECO:0000313" key="2">
    <source>
        <dbReference type="Proteomes" id="UP000480185"/>
    </source>
</evidence>
<dbReference type="InterPro" id="IPR015231">
    <property type="entry name" value="DUF1934"/>
</dbReference>
<name>A0A6G1X5N6_9BACI</name>
<protein>
    <submittedName>
        <fullName evidence="1">DUF1934 family protein</fullName>
    </submittedName>
</protein>
<dbReference type="OrthoDB" id="2352933at2"/>
<dbReference type="RefSeq" id="WP_153728161.1">
    <property type="nucleotide sequence ID" value="NZ_WJNH01000004.1"/>
</dbReference>
<dbReference type="Proteomes" id="UP000480185">
    <property type="component" value="Unassembled WGS sequence"/>
</dbReference>
<comment type="caution">
    <text evidence="1">The sequence shown here is derived from an EMBL/GenBank/DDBJ whole genome shotgun (WGS) entry which is preliminary data.</text>
</comment>
<proteinExistence type="predicted"/>
<evidence type="ECO:0000313" key="1">
    <source>
        <dbReference type="EMBL" id="MRG86239.1"/>
    </source>
</evidence>
<dbReference type="InterPro" id="IPR012674">
    <property type="entry name" value="Calycin"/>
</dbReference>
<gene>
    <name evidence="1" type="ORF">GH754_07855</name>
</gene>
<sequence>MNVKVTLKTEITDQSFREQMDVVEKGEFYDNDDTHVLIFNEHDEDGNAIRNMITISQDKVVVKRKGKVKMNQIFREDRITESTYYHPYGTMRMETETKDIEFSEPVKGLLGQVDISYLLSINEQEPQSHRLTLTYERE</sequence>
<dbReference type="Gene3D" id="2.40.128.20">
    <property type="match status" value="1"/>
</dbReference>
<accession>A0A6G1X5N6</accession>
<dbReference type="EMBL" id="WJNH01000004">
    <property type="protein sequence ID" value="MRG86239.1"/>
    <property type="molecule type" value="Genomic_DNA"/>
</dbReference>
<organism evidence="1 2">
    <name type="scientific">Salinibacillus xinjiangensis</name>
    <dbReference type="NCBI Taxonomy" id="1229268"/>
    <lineage>
        <taxon>Bacteria</taxon>
        <taxon>Bacillati</taxon>
        <taxon>Bacillota</taxon>
        <taxon>Bacilli</taxon>
        <taxon>Bacillales</taxon>
        <taxon>Bacillaceae</taxon>
        <taxon>Salinibacillus</taxon>
    </lineage>
</organism>
<reference evidence="1 2" key="1">
    <citation type="submission" date="2019-11" db="EMBL/GenBank/DDBJ databases">
        <authorList>
            <person name="Li J."/>
        </authorList>
    </citation>
    <scope>NUCLEOTIDE SEQUENCE [LARGE SCALE GENOMIC DNA]</scope>
    <source>
        <strain evidence="1 2">J4</strain>
    </source>
</reference>